<dbReference type="InterPro" id="IPR000719">
    <property type="entry name" value="Prot_kinase_dom"/>
</dbReference>
<dbReference type="PANTHER" id="PTHR44329">
    <property type="entry name" value="SERINE/THREONINE-PROTEIN KINASE TNNI3K-RELATED"/>
    <property type="match status" value="1"/>
</dbReference>
<dbReference type="InterPro" id="IPR009091">
    <property type="entry name" value="RCC1/BLIP-II"/>
</dbReference>
<proteinExistence type="predicted"/>
<evidence type="ECO:0000256" key="5">
    <source>
        <dbReference type="SAM" id="MobiDB-lite"/>
    </source>
</evidence>
<dbReference type="AlphaFoldDB" id="A0A7R9MDW9"/>
<keyword evidence="1" id="KW-0808">Transferase</keyword>
<dbReference type="EMBL" id="CAJPVJ010012921">
    <property type="protein sequence ID" value="CAG2174579.1"/>
    <property type="molecule type" value="Genomic_DNA"/>
</dbReference>
<dbReference type="OrthoDB" id="6418191at2759"/>
<protein>
    <recommendedName>
        <fullName evidence="6">Protein kinase domain-containing protein</fullName>
    </recommendedName>
</protein>
<dbReference type="EMBL" id="OC927746">
    <property type="protein sequence ID" value="CAD7657393.1"/>
    <property type="molecule type" value="Genomic_DNA"/>
</dbReference>
<dbReference type="Gene3D" id="1.10.510.10">
    <property type="entry name" value="Transferase(Phosphotransferase) domain 1"/>
    <property type="match status" value="1"/>
</dbReference>
<dbReference type="PROSITE" id="PS50011">
    <property type="entry name" value="PROTEIN_KINASE_DOM"/>
    <property type="match status" value="1"/>
</dbReference>
<dbReference type="PANTHER" id="PTHR44329:SF288">
    <property type="entry name" value="MITOGEN-ACTIVATED PROTEIN KINASE KINASE KINASE 20"/>
    <property type="match status" value="1"/>
</dbReference>
<gene>
    <name evidence="7" type="ORF">ONB1V03_LOCUS14023</name>
</gene>
<dbReference type="SUPFAM" id="SSF50985">
    <property type="entry name" value="RCC1/BLIP-II"/>
    <property type="match status" value="1"/>
</dbReference>
<dbReference type="GO" id="GO:0004674">
    <property type="term" value="F:protein serine/threonine kinase activity"/>
    <property type="evidence" value="ECO:0007669"/>
    <property type="project" value="TreeGrafter"/>
</dbReference>
<evidence type="ECO:0000313" key="8">
    <source>
        <dbReference type="Proteomes" id="UP000728032"/>
    </source>
</evidence>
<dbReference type="InterPro" id="IPR011009">
    <property type="entry name" value="Kinase-like_dom_sf"/>
</dbReference>
<organism evidence="7">
    <name type="scientific">Oppiella nova</name>
    <dbReference type="NCBI Taxonomy" id="334625"/>
    <lineage>
        <taxon>Eukaryota</taxon>
        <taxon>Metazoa</taxon>
        <taxon>Ecdysozoa</taxon>
        <taxon>Arthropoda</taxon>
        <taxon>Chelicerata</taxon>
        <taxon>Arachnida</taxon>
        <taxon>Acari</taxon>
        <taxon>Acariformes</taxon>
        <taxon>Sarcoptiformes</taxon>
        <taxon>Oribatida</taxon>
        <taxon>Brachypylina</taxon>
        <taxon>Oppioidea</taxon>
        <taxon>Oppiidae</taxon>
        <taxon>Oppiella</taxon>
    </lineage>
</organism>
<evidence type="ECO:0000259" key="6">
    <source>
        <dbReference type="PROSITE" id="PS50011"/>
    </source>
</evidence>
<dbReference type="InterPro" id="IPR051681">
    <property type="entry name" value="Ser/Thr_Kinases-Pseudokinases"/>
</dbReference>
<dbReference type="InterPro" id="IPR000408">
    <property type="entry name" value="Reg_chr_condens"/>
</dbReference>
<accession>A0A7R9MDW9</accession>
<dbReference type="Gene3D" id="2.130.10.30">
    <property type="entry name" value="Regulator of chromosome condensation 1/beta-lactamase-inhibitor protein II"/>
    <property type="match status" value="2"/>
</dbReference>
<reference evidence="7" key="1">
    <citation type="submission" date="2020-11" db="EMBL/GenBank/DDBJ databases">
        <authorList>
            <person name="Tran Van P."/>
        </authorList>
    </citation>
    <scope>NUCLEOTIDE SEQUENCE</scope>
</reference>
<evidence type="ECO:0000256" key="3">
    <source>
        <dbReference type="ARBA" id="ARBA00022777"/>
    </source>
</evidence>
<dbReference type="Pfam" id="PF00415">
    <property type="entry name" value="RCC1"/>
    <property type="match status" value="1"/>
</dbReference>
<keyword evidence="4" id="KW-0067">ATP-binding</keyword>
<keyword evidence="2" id="KW-0547">Nucleotide-binding</keyword>
<dbReference type="GO" id="GO:0005524">
    <property type="term" value="F:ATP binding"/>
    <property type="evidence" value="ECO:0007669"/>
    <property type="project" value="UniProtKB-KW"/>
</dbReference>
<dbReference type="Proteomes" id="UP000728032">
    <property type="component" value="Unassembled WGS sequence"/>
</dbReference>
<keyword evidence="8" id="KW-1185">Reference proteome</keyword>
<dbReference type="Pfam" id="PF00069">
    <property type="entry name" value="Pkinase"/>
    <property type="match status" value="1"/>
</dbReference>
<evidence type="ECO:0000256" key="1">
    <source>
        <dbReference type="ARBA" id="ARBA00022679"/>
    </source>
</evidence>
<feature type="compositionally biased region" description="Basic and acidic residues" evidence="5">
    <location>
        <begin position="241"/>
        <end position="255"/>
    </location>
</feature>
<feature type="region of interest" description="Disordered" evidence="5">
    <location>
        <begin position="234"/>
        <end position="255"/>
    </location>
</feature>
<evidence type="ECO:0000256" key="4">
    <source>
        <dbReference type="ARBA" id="ARBA00022840"/>
    </source>
</evidence>
<dbReference type="SMART" id="SM00220">
    <property type="entry name" value="S_TKc"/>
    <property type="match status" value="1"/>
</dbReference>
<dbReference type="SUPFAM" id="SSF56112">
    <property type="entry name" value="Protein kinase-like (PK-like)"/>
    <property type="match status" value="1"/>
</dbReference>
<feature type="domain" description="Protein kinase" evidence="6">
    <location>
        <begin position="1"/>
        <end position="293"/>
    </location>
</feature>
<keyword evidence="3" id="KW-0418">Kinase</keyword>
<evidence type="ECO:0000256" key="2">
    <source>
        <dbReference type="ARBA" id="ARBA00022741"/>
    </source>
</evidence>
<name>A0A7R9MDW9_9ACAR</name>
<evidence type="ECO:0000313" key="7">
    <source>
        <dbReference type="EMBL" id="CAD7657393.1"/>
    </source>
</evidence>
<sequence>MVYGLGSNCWGSLGLGHNLYINEIQVIDRLCHKNITQFFNGCDFVLALTQHNCLYGWGNNNKGHIYCCVYSSFAITSEGQVFSWGRNAWYNLGHNSSDNIWKPQLIADMTGVFEVNQYKREYKELHSLGSGAFGEVLTIFGNLCSHSLHNILQPKPQVFDRQPEEPMNSIEFYISCHIFKEILECVQYLHELNPPVIHRDLHSGNILLARNVRNGRFFKVADFGSATIRKSISTVSNPTREAPEVRRGESTDPKSDVYSLAVTTEEIFSFDLDDIMRSVIQSSSQKHNCQTLM</sequence>